<keyword evidence="3" id="KW-1185">Reference proteome</keyword>
<accession>A0A7J7VN24</accession>
<proteinExistence type="predicted"/>
<comment type="caution">
    <text evidence="2">The sequence shown here is derived from an EMBL/GenBank/DDBJ whole genome shotgun (WGS) entry which is preliminary data.</text>
</comment>
<evidence type="ECO:0000256" key="1">
    <source>
        <dbReference type="SAM" id="MobiDB-lite"/>
    </source>
</evidence>
<sequence>MTEQVPPLSPRGDDADGGGRIPRRQEPLRTGTWDPVELEVVWWCQGVPCDSAGGEGGGPGPGPALGGSRGARGRPCCAAGSEGAPALSPVPLGPSERRVAPYQLPALEDRLTAGGGGGVFRGVTWLLVWSQLPRQRAPQLRMPHPRVTNT</sequence>
<feature type="region of interest" description="Disordered" evidence="1">
    <location>
        <begin position="1"/>
        <end position="32"/>
    </location>
</feature>
<organism evidence="2 3">
    <name type="scientific">Pipistrellus kuhlii</name>
    <name type="common">Kuhl's pipistrelle</name>
    <dbReference type="NCBI Taxonomy" id="59472"/>
    <lineage>
        <taxon>Eukaryota</taxon>
        <taxon>Metazoa</taxon>
        <taxon>Chordata</taxon>
        <taxon>Craniata</taxon>
        <taxon>Vertebrata</taxon>
        <taxon>Euteleostomi</taxon>
        <taxon>Mammalia</taxon>
        <taxon>Eutheria</taxon>
        <taxon>Laurasiatheria</taxon>
        <taxon>Chiroptera</taxon>
        <taxon>Yangochiroptera</taxon>
        <taxon>Vespertilionidae</taxon>
        <taxon>Pipistrellus</taxon>
    </lineage>
</organism>
<dbReference type="EMBL" id="JACAGB010000014">
    <property type="protein sequence ID" value="KAF6326356.1"/>
    <property type="molecule type" value="Genomic_DNA"/>
</dbReference>
<evidence type="ECO:0000313" key="3">
    <source>
        <dbReference type="Proteomes" id="UP000558488"/>
    </source>
</evidence>
<dbReference type="Proteomes" id="UP000558488">
    <property type="component" value="Unassembled WGS sequence"/>
</dbReference>
<protein>
    <submittedName>
        <fullName evidence="2">Uncharacterized protein</fullName>
    </submittedName>
</protein>
<dbReference type="AlphaFoldDB" id="A0A7J7VN24"/>
<name>A0A7J7VN24_PIPKU</name>
<reference evidence="2 3" key="1">
    <citation type="journal article" date="2020" name="Nature">
        <title>Six reference-quality genomes reveal evolution of bat adaptations.</title>
        <authorList>
            <person name="Jebb D."/>
            <person name="Huang Z."/>
            <person name="Pippel M."/>
            <person name="Hughes G.M."/>
            <person name="Lavrichenko K."/>
            <person name="Devanna P."/>
            <person name="Winkler S."/>
            <person name="Jermiin L.S."/>
            <person name="Skirmuntt E.C."/>
            <person name="Katzourakis A."/>
            <person name="Burkitt-Gray L."/>
            <person name="Ray D.A."/>
            <person name="Sullivan K.A.M."/>
            <person name="Roscito J.G."/>
            <person name="Kirilenko B.M."/>
            <person name="Davalos L.M."/>
            <person name="Corthals A.P."/>
            <person name="Power M.L."/>
            <person name="Jones G."/>
            <person name="Ransome R.D."/>
            <person name="Dechmann D.K.N."/>
            <person name="Locatelli A.G."/>
            <person name="Puechmaille S.J."/>
            <person name="Fedrigo O."/>
            <person name="Jarvis E.D."/>
            <person name="Hiller M."/>
            <person name="Vernes S.C."/>
            <person name="Myers E.W."/>
            <person name="Teeling E.C."/>
        </authorList>
    </citation>
    <scope>NUCLEOTIDE SEQUENCE [LARGE SCALE GENOMIC DNA]</scope>
    <source>
        <strain evidence="2">MPipKuh1</strain>
        <tissue evidence="2">Flight muscle</tissue>
    </source>
</reference>
<feature type="region of interest" description="Disordered" evidence="1">
    <location>
        <begin position="49"/>
        <end position="94"/>
    </location>
</feature>
<feature type="compositionally biased region" description="Gly residues" evidence="1">
    <location>
        <begin position="53"/>
        <end position="70"/>
    </location>
</feature>
<gene>
    <name evidence="2" type="ORF">mPipKuh1_008359</name>
</gene>
<evidence type="ECO:0000313" key="2">
    <source>
        <dbReference type="EMBL" id="KAF6326356.1"/>
    </source>
</evidence>